<sequence length="780" mass="87504" precursor="true">MISFSRRCCFTFLVACLCLPGIKTAVAETKQASWLGASEPSQANQWIAFRASVNVSQPNSSIAASDDPMIARIAADSKYWLWVDGELVVFEGGLKRGPSPTSTYVDHVDLGQWLEPGDHSIAVLLWHFGKEGFSHKNSGEAALLFDLPEAISVQWKARIHPAFGNTDAPHPNFRLPESNIRFDAAKDLTGWTQPNFDDSDWPDAVVKGGEGDQPWGDLVQRPIPQWKDFGIQAYVNEKDLALPRISDGELIKARLPYNAQVTPLLTVKSDAGKLIQIQTDHYRGGGPPNVRCEYLTRDGEQTYENLGWMNGHEVHYQIPAGVEIVSLGYRETGYACEPTGTFECDDEFLNKLRVKANRTLYVTMRDTYFDCPDRERAQWWGDAVLELGESFYAMDRRSDLLARKGILELMAWQRDDGTIFSPVPAGNYKDELPMQMLASVGRYGFWTYALHSGDLETIREVYPAVRRYLHVWKQGPDGLVIPRSGGWTWGDWGNHKDMNLLYNGWYYLALDGQRLMAQELGLTSEIRPIETKMARLKKAFNEKYWTGNQYRSPDYYGATDDRSQALAVVSGIAGPEKYDAIAEVLKVQRESSPYMEKYVMKALYRMDRPEQAIERCKQRYKPMVESEITTLWEGWGIGSAGYGGGTTNHAWSGGPLTIMSQFMAGVSPTSLGYKTFDVTPQPGPLKKIDCVIDSAAGQISVKIDRNDSGQSLRLTSPPETIAIVRIKRNEIAKIQANGKTVWPKPQSDADSESGIKLVSEDDQFVCFEVSAGVWFFESTR</sequence>
<reference evidence="4 5" key="1">
    <citation type="submission" date="2019-08" db="EMBL/GenBank/DDBJ databases">
        <title>Deep-cultivation of Planctomycetes and their phenomic and genomic characterization uncovers novel biology.</title>
        <authorList>
            <person name="Wiegand S."/>
            <person name="Jogler M."/>
            <person name="Boedeker C."/>
            <person name="Pinto D."/>
            <person name="Vollmers J."/>
            <person name="Rivas-Marin E."/>
            <person name="Kohn T."/>
            <person name="Peeters S.H."/>
            <person name="Heuer A."/>
            <person name="Rast P."/>
            <person name="Oberbeckmann S."/>
            <person name="Bunk B."/>
            <person name="Jeske O."/>
            <person name="Meyerdierks A."/>
            <person name="Storesund J.E."/>
            <person name="Kallscheuer N."/>
            <person name="Luecker S."/>
            <person name="Lage O.M."/>
            <person name="Pohl T."/>
            <person name="Merkel B.J."/>
            <person name="Hornburger P."/>
            <person name="Mueller R.-W."/>
            <person name="Bruemmer F."/>
            <person name="Labrenz M."/>
            <person name="Spormann A.M."/>
            <person name="Op Den Camp H."/>
            <person name="Overmann J."/>
            <person name="Amann R."/>
            <person name="Jetten M.S.M."/>
            <person name="Mascher T."/>
            <person name="Medema M.H."/>
            <person name="Devos D.P."/>
            <person name="Kaster A.-K."/>
            <person name="Ovreas L."/>
            <person name="Rohde M."/>
            <person name="Galperin M.Y."/>
            <person name="Jogler C."/>
        </authorList>
    </citation>
    <scope>NUCLEOTIDE SEQUENCE [LARGE SCALE GENOMIC DNA]</scope>
    <source>
        <strain evidence="4 5">LF1</strain>
    </source>
</reference>
<feature type="domain" description="Alpha-L-rhamnosidase six-hairpin glycosidase" evidence="2">
    <location>
        <begin position="339"/>
        <end position="660"/>
    </location>
</feature>
<dbReference type="InterPro" id="IPR035398">
    <property type="entry name" value="Bac_rhamnosid_C"/>
</dbReference>
<feature type="domain" description="Alpha-L-rhamnosidase C-terminal" evidence="3">
    <location>
        <begin position="665"/>
        <end position="737"/>
    </location>
</feature>
<evidence type="ECO:0000256" key="1">
    <source>
        <dbReference type="SAM" id="SignalP"/>
    </source>
</evidence>
<dbReference type="OrthoDB" id="9761045at2"/>
<evidence type="ECO:0000313" key="4">
    <source>
        <dbReference type="EMBL" id="KAA1257912.1"/>
    </source>
</evidence>
<dbReference type="Gene3D" id="2.60.420.10">
    <property type="entry name" value="Maltose phosphorylase, domain 3"/>
    <property type="match status" value="1"/>
</dbReference>
<evidence type="ECO:0000259" key="3">
    <source>
        <dbReference type="Pfam" id="PF17390"/>
    </source>
</evidence>
<feature type="signal peptide" evidence="1">
    <location>
        <begin position="1"/>
        <end position="27"/>
    </location>
</feature>
<dbReference type="GO" id="GO:0005975">
    <property type="term" value="P:carbohydrate metabolic process"/>
    <property type="evidence" value="ECO:0007669"/>
    <property type="project" value="InterPro"/>
</dbReference>
<dbReference type="Pfam" id="PF17389">
    <property type="entry name" value="Bac_rhamnosid6H"/>
    <property type="match status" value="1"/>
</dbReference>
<evidence type="ECO:0000313" key="5">
    <source>
        <dbReference type="Proteomes" id="UP000322699"/>
    </source>
</evidence>
<keyword evidence="1" id="KW-0732">Signal</keyword>
<dbReference type="Proteomes" id="UP000322699">
    <property type="component" value="Unassembled WGS sequence"/>
</dbReference>
<dbReference type="InterPro" id="IPR008928">
    <property type="entry name" value="6-hairpin_glycosidase_sf"/>
</dbReference>
<keyword evidence="5" id="KW-1185">Reference proteome</keyword>
<comment type="caution">
    <text evidence="4">The sequence shown here is derived from an EMBL/GenBank/DDBJ whole genome shotgun (WGS) entry which is preliminary data.</text>
</comment>
<protein>
    <submittedName>
        <fullName evidence="4">Bacterial alpha-L-rhamnosidase</fullName>
    </submittedName>
</protein>
<gene>
    <name evidence="4" type="ORF">LF1_04020</name>
</gene>
<dbReference type="PANTHER" id="PTHR34987:SF6">
    <property type="entry name" value="ALPHA-L-RHAMNOSIDASE SIX-HAIRPIN GLYCOSIDASE DOMAIN-CONTAINING PROTEIN"/>
    <property type="match status" value="1"/>
</dbReference>
<feature type="chain" id="PRO_5022723070" evidence="1">
    <location>
        <begin position="28"/>
        <end position="780"/>
    </location>
</feature>
<dbReference type="EMBL" id="VRLW01000001">
    <property type="protein sequence ID" value="KAA1257912.1"/>
    <property type="molecule type" value="Genomic_DNA"/>
</dbReference>
<accession>A0A5B1CCH1</accession>
<dbReference type="InterPro" id="IPR035396">
    <property type="entry name" value="Bac_rhamnosid6H"/>
</dbReference>
<dbReference type="InterPro" id="IPR012341">
    <property type="entry name" value="6hp_glycosidase-like_sf"/>
</dbReference>
<evidence type="ECO:0000259" key="2">
    <source>
        <dbReference type="Pfam" id="PF17389"/>
    </source>
</evidence>
<dbReference type="SUPFAM" id="SSF48208">
    <property type="entry name" value="Six-hairpin glycosidases"/>
    <property type="match status" value="1"/>
</dbReference>
<dbReference type="RefSeq" id="WP_068267239.1">
    <property type="nucleotide sequence ID" value="NZ_LWSK01000174.1"/>
</dbReference>
<proteinExistence type="predicted"/>
<dbReference type="PANTHER" id="PTHR34987">
    <property type="entry name" value="C, PUTATIVE (AFU_ORTHOLOGUE AFUA_3G02880)-RELATED"/>
    <property type="match status" value="1"/>
</dbReference>
<dbReference type="Gene3D" id="1.50.10.10">
    <property type="match status" value="1"/>
</dbReference>
<organism evidence="4 5">
    <name type="scientific">Rubripirellula obstinata</name>
    <dbReference type="NCBI Taxonomy" id="406547"/>
    <lineage>
        <taxon>Bacteria</taxon>
        <taxon>Pseudomonadati</taxon>
        <taxon>Planctomycetota</taxon>
        <taxon>Planctomycetia</taxon>
        <taxon>Pirellulales</taxon>
        <taxon>Pirellulaceae</taxon>
        <taxon>Rubripirellula</taxon>
    </lineage>
</organism>
<name>A0A5B1CCH1_9BACT</name>
<dbReference type="Gene3D" id="2.60.120.260">
    <property type="entry name" value="Galactose-binding domain-like"/>
    <property type="match status" value="1"/>
</dbReference>
<dbReference type="Pfam" id="PF17390">
    <property type="entry name" value="Bac_rhamnosid_C"/>
    <property type="match status" value="1"/>
</dbReference>
<dbReference type="AlphaFoldDB" id="A0A5B1CCH1"/>